<keyword evidence="1" id="KW-0812">Transmembrane</keyword>
<evidence type="ECO:0000256" key="1">
    <source>
        <dbReference type="SAM" id="Phobius"/>
    </source>
</evidence>
<name>A0A4Z0R5T6_9FIRM</name>
<dbReference type="InterPro" id="IPR026369">
    <property type="entry name" value="CxxC_20_CxxC"/>
</dbReference>
<evidence type="ECO:0000313" key="2">
    <source>
        <dbReference type="EMBL" id="TGE37006.1"/>
    </source>
</evidence>
<proteinExistence type="predicted"/>
<evidence type="ECO:0000313" key="3">
    <source>
        <dbReference type="Proteomes" id="UP000298460"/>
    </source>
</evidence>
<keyword evidence="3" id="KW-1185">Reference proteome</keyword>
<dbReference type="Proteomes" id="UP000298460">
    <property type="component" value="Unassembled WGS sequence"/>
</dbReference>
<dbReference type="EMBL" id="SPQQ01000006">
    <property type="protein sequence ID" value="TGE37006.1"/>
    <property type="molecule type" value="Genomic_DNA"/>
</dbReference>
<dbReference type="OrthoDB" id="2085384at2"/>
<feature type="transmembrane region" description="Helical" evidence="1">
    <location>
        <begin position="76"/>
        <end position="95"/>
    </location>
</feature>
<protein>
    <recommendedName>
        <fullName evidence="4">Cxxc_20_cxxc protein</fullName>
    </recommendedName>
</protein>
<dbReference type="NCBIfam" id="TIGR04104">
    <property type="entry name" value="cxxc_20_cxxc"/>
    <property type="match status" value="1"/>
</dbReference>
<evidence type="ECO:0008006" key="4">
    <source>
        <dbReference type="Google" id="ProtNLM"/>
    </source>
</evidence>
<gene>
    <name evidence="2" type="ORF">E4K67_18130</name>
</gene>
<comment type="caution">
    <text evidence="2">The sequence shown here is derived from an EMBL/GenBank/DDBJ whole genome shotgun (WGS) entry which is preliminary data.</text>
</comment>
<reference evidence="2 3" key="1">
    <citation type="submission" date="2019-03" db="EMBL/GenBank/DDBJ databases">
        <title>Draft Genome Sequence of Desulfosporosinus fructosivorans Strain 63.6F, Isolated from Marine Sediment in the Baltic Sea.</title>
        <authorList>
            <person name="Hausmann B."/>
            <person name="Vandieken V."/>
            <person name="Pjevac P."/>
            <person name="Schreck K."/>
            <person name="Herbold C.W."/>
            <person name="Loy A."/>
        </authorList>
    </citation>
    <scope>NUCLEOTIDE SEQUENCE [LARGE SCALE GENOMIC DNA]</scope>
    <source>
        <strain evidence="2 3">63.6F</strain>
    </source>
</reference>
<sequence length="110" mass="13045">MQKCQKCSEPFTWKSIMKSCFLGYKLIKCGSCNSEHYVSLITRIGYSTFAGIIPMIFVYVLIFTKVINILNIFREYFIALLLWITLLTLIMPFFARYHIREARENNKIER</sequence>
<organism evidence="2 3">
    <name type="scientific">Desulfosporosinus fructosivorans</name>
    <dbReference type="NCBI Taxonomy" id="2018669"/>
    <lineage>
        <taxon>Bacteria</taxon>
        <taxon>Bacillati</taxon>
        <taxon>Bacillota</taxon>
        <taxon>Clostridia</taxon>
        <taxon>Eubacteriales</taxon>
        <taxon>Desulfitobacteriaceae</taxon>
        <taxon>Desulfosporosinus</taxon>
    </lineage>
</organism>
<keyword evidence="1" id="KW-0472">Membrane</keyword>
<accession>A0A4Z0R5T6</accession>
<feature type="transmembrane region" description="Helical" evidence="1">
    <location>
        <begin position="44"/>
        <end position="64"/>
    </location>
</feature>
<keyword evidence="1" id="KW-1133">Transmembrane helix</keyword>
<dbReference type="AlphaFoldDB" id="A0A4Z0R5T6"/>